<sequence length="755" mass="83346">MSRAGSSLSAKMSDIAVDDIRPLFVNFCKRMSVEQWDLLDQGSSDDAVKMIVAELILKCVNLVTEAFLAIFNVTKTGVSEENVRSCVGNILPQTFADVLDVKVPDDCESAESLTEMIVQEVMESANSVLNASVYNPENVFRRVTPPNRLGVMVRHACDMLKAFLAKMKGVFRLPERTESQESLIEVIDNGLEEEVTSNKSWQPETSAKGSIQASVDRSIRSSISVNGSVQSRASVTGSVQSRASVTGSVQSRASVTGSVQSRASVTGSVQSRASVNGSVQSRASVTGSVQSRASVTGSVQSRASVTGSVQSRASVRSVQSRASVIESVQSKALSSRSVLSMNSGLSTGSEGSFAIETEAVQNIIIKEFCGIEEPLLDNMKDKEIEVLKSDTSEWINNISGEIVRSIIEETNSLEVRDSERDIFEREDMPELCLIGVCTKIKHFFAKQFAKLSIYRIATDMKKQFCPESHVETVESMTSFAEEVEELLRNESEEQKENEVEVYLGLQNLLEGKSLIFNEMLSDLLFNNTTKGMIEPEIVPGVKRIFVAPPREAMLQEIRAKLLHFFGLFGWWMTHQAGSLSDRVEIALNAPDLADTVYVGASHSAYSSAELGKETSPEKERIKMSIQVLVMKLVSRMYNKSKENSSLGNQKAVAENLFERVWAKVEGEDFKITLATFKNIDKVVYKELCKQWDGATRVLVRVNEGEQLADDVVASIFKYHLTNQPKKRGVFGRFFHGVGRAIMKPFRRSPAAAWTI</sequence>
<reference evidence="2 3" key="1">
    <citation type="journal article" date="2023" name="Mol. Biol. Evol.">
        <title>Genomics of Secondarily Temperate Adaptation in the Only Non-Antarctic Icefish.</title>
        <authorList>
            <person name="Rivera-Colon A.G."/>
            <person name="Rayamajhi N."/>
            <person name="Minhas B.F."/>
            <person name="Madrigal G."/>
            <person name="Bilyk K.T."/>
            <person name="Yoon V."/>
            <person name="Hune M."/>
            <person name="Gregory S."/>
            <person name="Cheng C.H.C."/>
            <person name="Catchen J.M."/>
        </authorList>
    </citation>
    <scope>NUCLEOTIDE SEQUENCE [LARGE SCALE GENOMIC DNA]</scope>
    <source>
        <tissue evidence="2">White muscle</tissue>
    </source>
</reference>
<proteinExistence type="predicted"/>
<protein>
    <submittedName>
        <fullName evidence="2">Uncharacterized protein</fullName>
    </submittedName>
</protein>
<name>A0AAN8C0Z7_CHAGU</name>
<dbReference type="Proteomes" id="UP001331515">
    <property type="component" value="Unassembled WGS sequence"/>
</dbReference>
<evidence type="ECO:0000313" key="2">
    <source>
        <dbReference type="EMBL" id="KAK5893880.1"/>
    </source>
</evidence>
<dbReference type="AlphaFoldDB" id="A0AAN8C0Z7"/>
<gene>
    <name evidence="2" type="ORF">CgunFtcFv8_006713</name>
</gene>
<evidence type="ECO:0000313" key="3">
    <source>
        <dbReference type="Proteomes" id="UP001331515"/>
    </source>
</evidence>
<dbReference type="EMBL" id="JAURVH010001535">
    <property type="protein sequence ID" value="KAK5893880.1"/>
    <property type="molecule type" value="Genomic_DNA"/>
</dbReference>
<keyword evidence="3" id="KW-1185">Reference proteome</keyword>
<comment type="caution">
    <text evidence="2">The sequence shown here is derived from an EMBL/GenBank/DDBJ whole genome shotgun (WGS) entry which is preliminary data.</text>
</comment>
<feature type="region of interest" description="Disordered" evidence="1">
    <location>
        <begin position="226"/>
        <end position="297"/>
    </location>
</feature>
<accession>A0AAN8C0Z7</accession>
<evidence type="ECO:0000256" key="1">
    <source>
        <dbReference type="SAM" id="MobiDB-lite"/>
    </source>
</evidence>
<organism evidence="2 3">
    <name type="scientific">Champsocephalus gunnari</name>
    <name type="common">Mackerel icefish</name>
    <dbReference type="NCBI Taxonomy" id="52237"/>
    <lineage>
        <taxon>Eukaryota</taxon>
        <taxon>Metazoa</taxon>
        <taxon>Chordata</taxon>
        <taxon>Craniata</taxon>
        <taxon>Vertebrata</taxon>
        <taxon>Euteleostomi</taxon>
        <taxon>Actinopterygii</taxon>
        <taxon>Neopterygii</taxon>
        <taxon>Teleostei</taxon>
        <taxon>Neoteleostei</taxon>
        <taxon>Acanthomorphata</taxon>
        <taxon>Eupercaria</taxon>
        <taxon>Perciformes</taxon>
        <taxon>Notothenioidei</taxon>
        <taxon>Channichthyidae</taxon>
        <taxon>Champsocephalus</taxon>
    </lineage>
</organism>